<dbReference type="PANTHER" id="PTHR43046:SF2">
    <property type="entry name" value="8-OXO-DGTP DIPHOSPHATASE-RELATED"/>
    <property type="match status" value="1"/>
</dbReference>
<keyword evidence="2" id="KW-0378">Hydrolase</keyword>
<dbReference type="AlphaFoldDB" id="A0A8J3K6B6"/>
<feature type="domain" description="Nudix hydrolase" evidence="3">
    <location>
        <begin position="18"/>
        <end position="153"/>
    </location>
</feature>
<name>A0A8J3K6B6_9ACTN</name>
<dbReference type="Proteomes" id="UP000619293">
    <property type="component" value="Unassembled WGS sequence"/>
</dbReference>
<accession>A0A8J3K6B6</accession>
<comment type="caution">
    <text evidence="4">The sequence shown here is derived from an EMBL/GenBank/DDBJ whole genome shotgun (WGS) entry which is preliminary data.</text>
</comment>
<organism evidence="4 5">
    <name type="scientific">Catellatospora chokoriensis</name>
    <dbReference type="NCBI Taxonomy" id="310353"/>
    <lineage>
        <taxon>Bacteria</taxon>
        <taxon>Bacillati</taxon>
        <taxon>Actinomycetota</taxon>
        <taxon>Actinomycetes</taxon>
        <taxon>Micromonosporales</taxon>
        <taxon>Micromonosporaceae</taxon>
        <taxon>Catellatospora</taxon>
    </lineage>
</organism>
<gene>
    <name evidence="4" type="ORF">Cch02nite_74050</name>
</gene>
<dbReference type="EMBL" id="BONG01000077">
    <property type="protein sequence ID" value="GIF93961.1"/>
    <property type="molecule type" value="Genomic_DNA"/>
</dbReference>
<evidence type="ECO:0000313" key="4">
    <source>
        <dbReference type="EMBL" id="GIF93961.1"/>
    </source>
</evidence>
<comment type="cofactor">
    <cofactor evidence="1">
        <name>Mg(2+)</name>
        <dbReference type="ChEBI" id="CHEBI:18420"/>
    </cofactor>
</comment>
<dbReference type="InterPro" id="IPR000086">
    <property type="entry name" value="NUDIX_hydrolase_dom"/>
</dbReference>
<dbReference type="Pfam" id="PF00293">
    <property type="entry name" value="NUDIX"/>
    <property type="match status" value="1"/>
</dbReference>
<sequence length="154" mass="16899">MRPRENMAGFLIVTMVRQWQRVSAYGLAREGDTVLLVQIGRSAHGDLGKWMPPGGTIEHGEHPAETVVREFAETTGLEVRVDGLLEVGSDHRQLTGGIDFHGVFMLYGVTVLGGDLRPQPDGIMVEPSWHSASELDSIPMLDAVRDVLRTAVKK</sequence>
<evidence type="ECO:0000313" key="5">
    <source>
        <dbReference type="Proteomes" id="UP000619293"/>
    </source>
</evidence>
<dbReference type="GO" id="GO:0016787">
    <property type="term" value="F:hydrolase activity"/>
    <property type="evidence" value="ECO:0007669"/>
    <property type="project" value="UniProtKB-KW"/>
</dbReference>
<evidence type="ECO:0000259" key="3">
    <source>
        <dbReference type="PROSITE" id="PS51462"/>
    </source>
</evidence>
<dbReference type="CDD" id="cd02883">
    <property type="entry name" value="NUDIX_Hydrolase"/>
    <property type="match status" value="1"/>
</dbReference>
<reference evidence="4 5" key="1">
    <citation type="submission" date="2021-01" db="EMBL/GenBank/DDBJ databases">
        <title>Whole genome shotgun sequence of Catellatospora chokoriensis NBRC 107358.</title>
        <authorList>
            <person name="Komaki H."/>
            <person name="Tamura T."/>
        </authorList>
    </citation>
    <scope>NUCLEOTIDE SEQUENCE [LARGE SCALE GENOMIC DNA]</scope>
    <source>
        <strain evidence="4 5">NBRC 107358</strain>
    </source>
</reference>
<evidence type="ECO:0000256" key="2">
    <source>
        <dbReference type="ARBA" id="ARBA00022801"/>
    </source>
</evidence>
<protein>
    <submittedName>
        <fullName evidence="4">DNA mismatch repair protein MutT</fullName>
    </submittedName>
</protein>
<keyword evidence="5" id="KW-1185">Reference proteome</keyword>
<proteinExistence type="predicted"/>
<evidence type="ECO:0000256" key="1">
    <source>
        <dbReference type="ARBA" id="ARBA00001946"/>
    </source>
</evidence>
<dbReference type="SUPFAM" id="SSF55811">
    <property type="entry name" value="Nudix"/>
    <property type="match status" value="1"/>
</dbReference>
<dbReference type="PANTHER" id="PTHR43046">
    <property type="entry name" value="GDP-MANNOSE MANNOSYL HYDROLASE"/>
    <property type="match status" value="1"/>
</dbReference>
<dbReference type="PROSITE" id="PS51462">
    <property type="entry name" value="NUDIX"/>
    <property type="match status" value="1"/>
</dbReference>
<dbReference type="Gene3D" id="3.90.79.10">
    <property type="entry name" value="Nucleoside Triphosphate Pyrophosphohydrolase"/>
    <property type="match status" value="1"/>
</dbReference>
<dbReference type="InterPro" id="IPR015797">
    <property type="entry name" value="NUDIX_hydrolase-like_dom_sf"/>
</dbReference>